<dbReference type="GO" id="GO:0035516">
    <property type="term" value="F:broad specificity oxidative DNA demethylase activity"/>
    <property type="evidence" value="ECO:0007669"/>
    <property type="project" value="UniProtKB-EC"/>
</dbReference>
<feature type="binding site" evidence="5">
    <location>
        <position position="72"/>
    </location>
    <ligand>
        <name>substrate</name>
    </ligand>
</feature>
<keyword evidence="9" id="KW-1185">Reference proteome</keyword>
<feature type="domain" description="Fe2OG dioxygenase" evidence="7">
    <location>
        <begin position="116"/>
        <end position="216"/>
    </location>
</feature>
<feature type="binding site" evidence="5">
    <location>
        <begin position="123"/>
        <end position="125"/>
    </location>
    <ligand>
        <name>2-oxoglutarate</name>
        <dbReference type="ChEBI" id="CHEBI:16810"/>
    </ligand>
</feature>
<keyword evidence="8" id="KW-0808">Transferase</keyword>
<dbReference type="AlphaFoldDB" id="A0A7X0JRJ5"/>
<keyword evidence="2" id="KW-0223">Dioxygenase</keyword>
<evidence type="ECO:0000256" key="1">
    <source>
        <dbReference type="ARBA" id="ARBA00022723"/>
    </source>
</evidence>
<dbReference type="RefSeq" id="WP_166849796.1">
    <property type="nucleotide sequence ID" value="NZ_JAAONY010000001.1"/>
</dbReference>
<dbReference type="PANTHER" id="PTHR16557">
    <property type="entry name" value="ALKYLATED DNA REPAIR PROTEIN ALKB-RELATED"/>
    <property type="match status" value="1"/>
</dbReference>
<dbReference type="GO" id="GO:0008198">
    <property type="term" value="F:ferrous iron binding"/>
    <property type="evidence" value="ECO:0007669"/>
    <property type="project" value="TreeGrafter"/>
</dbReference>
<dbReference type="GO" id="GO:0035515">
    <property type="term" value="F:oxidative RNA demethylase activity"/>
    <property type="evidence" value="ECO:0007669"/>
    <property type="project" value="TreeGrafter"/>
</dbReference>
<keyword evidence="4 6" id="KW-0408">Iron</keyword>
<dbReference type="Pfam" id="PF13532">
    <property type="entry name" value="2OG-FeII_Oxy_2"/>
    <property type="match status" value="1"/>
</dbReference>
<organism evidence="8 9">
    <name type="scientific">Pseudoteredinibacter isoporae</name>
    <dbReference type="NCBI Taxonomy" id="570281"/>
    <lineage>
        <taxon>Bacteria</taxon>
        <taxon>Pseudomonadati</taxon>
        <taxon>Pseudomonadota</taxon>
        <taxon>Gammaproteobacteria</taxon>
        <taxon>Cellvibrionales</taxon>
        <taxon>Cellvibrionaceae</taxon>
        <taxon>Pseudoteredinibacter</taxon>
    </lineage>
</organism>
<keyword evidence="8" id="KW-0489">Methyltransferase</keyword>
<feature type="binding site" evidence="6">
    <location>
        <position position="134"/>
    </location>
    <ligand>
        <name>Fe cation</name>
        <dbReference type="ChEBI" id="CHEBI:24875"/>
        <note>catalytic</note>
    </ligand>
</feature>
<name>A0A7X0JRJ5_9GAMM</name>
<dbReference type="PANTHER" id="PTHR16557:SF2">
    <property type="entry name" value="NUCLEIC ACID DIOXYGENASE ALKBH1"/>
    <property type="match status" value="1"/>
</dbReference>
<reference evidence="8 9" key="1">
    <citation type="submission" date="2020-08" db="EMBL/GenBank/DDBJ databases">
        <title>Genomic Encyclopedia of Type Strains, Phase IV (KMG-IV): sequencing the most valuable type-strain genomes for metagenomic binning, comparative biology and taxonomic classification.</title>
        <authorList>
            <person name="Goeker M."/>
        </authorList>
    </citation>
    <scope>NUCLEOTIDE SEQUENCE [LARGE SCALE GENOMIC DNA]</scope>
    <source>
        <strain evidence="8 9">DSM 22368</strain>
    </source>
</reference>
<dbReference type="GO" id="GO:0032259">
    <property type="term" value="P:methylation"/>
    <property type="evidence" value="ECO:0007669"/>
    <property type="project" value="UniProtKB-KW"/>
</dbReference>
<dbReference type="Gene3D" id="2.60.120.590">
    <property type="entry name" value="Alpha-ketoglutarate-dependent dioxygenase AlkB-like"/>
    <property type="match status" value="1"/>
</dbReference>
<dbReference type="GO" id="GO:0005737">
    <property type="term" value="C:cytoplasm"/>
    <property type="evidence" value="ECO:0007669"/>
    <property type="project" value="TreeGrafter"/>
</dbReference>
<dbReference type="Proteomes" id="UP000528457">
    <property type="component" value="Unassembled WGS sequence"/>
</dbReference>
<dbReference type="InParanoid" id="A0A7X0JRJ5"/>
<evidence type="ECO:0000256" key="4">
    <source>
        <dbReference type="ARBA" id="ARBA00023004"/>
    </source>
</evidence>
<feature type="binding site" evidence="6">
    <location>
        <position position="190"/>
    </location>
    <ligand>
        <name>Fe cation</name>
        <dbReference type="ChEBI" id="CHEBI:24875"/>
        <note>catalytic</note>
    </ligand>
</feature>
<evidence type="ECO:0000256" key="6">
    <source>
        <dbReference type="PIRSR" id="PIRSR604574-2"/>
    </source>
</evidence>
<evidence type="ECO:0000256" key="5">
    <source>
        <dbReference type="PIRSR" id="PIRSR604574-1"/>
    </source>
</evidence>
<comment type="cofactor">
    <cofactor evidence="6">
        <name>Fe(2+)</name>
        <dbReference type="ChEBI" id="CHEBI:29033"/>
    </cofactor>
    <text evidence="6">Binds 1 Fe(2+) ion per subunit.</text>
</comment>
<keyword evidence="3 8" id="KW-0560">Oxidoreductase</keyword>
<dbReference type="GO" id="GO:0008168">
    <property type="term" value="F:methyltransferase activity"/>
    <property type="evidence" value="ECO:0007669"/>
    <property type="project" value="UniProtKB-KW"/>
</dbReference>
<comment type="caution">
    <text evidence="8">The sequence shown here is derived from an EMBL/GenBank/DDBJ whole genome shotgun (WGS) entry which is preliminary data.</text>
</comment>
<dbReference type="FunCoup" id="A0A7X0JRJ5">
    <property type="interactions" value="21"/>
</dbReference>
<evidence type="ECO:0000313" key="8">
    <source>
        <dbReference type="EMBL" id="MBB6520962.1"/>
    </source>
</evidence>
<dbReference type="InterPro" id="IPR037151">
    <property type="entry name" value="AlkB-like_sf"/>
</dbReference>
<feature type="binding site" evidence="5">
    <location>
        <position position="138"/>
    </location>
    <ligand>
        <name>substrate</name>
    </ligand>
</feature>
<dbReference type="NCBIfam" id="NF011930">
    <property type="entry name" value="PRK15401.1"/>
    <property type="match status" value="1"/>
</dbReference>
<dbReference type="InterPro" id="IPR027450">
    <property type="entry name" value="AlkB-like"/>
</dbReference>
<dbReference type="PROSITE" id="PS51471">
    <property type="entry name" value="FE2OG_OXY"/>
    <property type="match status" value="1"/>
</dbReference>
<dbReference type="SUPFAM" id="SSF51197">
    <property type="entry name" value="Clavaminate synthase-like"/>
    <property type="match status" value="1"/>
</dbReference>
<sequence>MADLFDQLNDDNRQRQLIAEGAVCLPGFALEYVPTILEALGPIVEQAPFRHLVTPGGHTMSVAMTNCGSLGWVSDRRGYRYQERDPLSDNAWPAMPEIFLTLAQKAASEAGYQRFKPQACLINQYLPGSKMSLHQDKDENNKAAPIVSISLGVSATFLFGGLRRDDPCQKLILQHGDVVVWGGASRFCFHGVQTLKDSEHSLLGRRRLNITFRQIY</sequence>
<feature type="binding site" evidence="5">
    <location>
        <position position="164"/>
    </location>
    <ligand>
        <name>substrate</name>
    </ligand>
</feature>
<accession>A0A7X0JRJ5</accession>
<dbReference type="InterPro" id="IPR005123">
    <property type="entry name" value="Oxoglu/Fe-dep_dioxygenase_dom"/>
</dbReference>
<proteinExistence type="predicted"/>
<feature type="binding site" evidence="5">
    <location>
        <begin position="79"/>
        <end position="81"/>
    </location>
    <ligand>
        <name>substrate</name>
    </ligand>
</feature>
<dbReference type="EC" id="1.14.11.33" evidence="8"/>
<evidence type="ECO:0000256" key="2">
    <source>
        <dbReference type="ARBA" id="ARBA00022964"/>
    </source>
</evidence>
<gene>
    <name evidence="8" type="ORF">HNR48_001240</name>
</gene>
<protein>
    <submittedName>
        <fullName evidence="8">Alkylated DNA repair protein (DNA oxidative demethylase)</fullName>
        <ecNumber evidence="8">1.14.11.33</ecNumber>
    </submittedName>
</protein>
<evidence type="ECO:0000313" key="9">
    <source>
        <dbReference type="Proteomes" id="UP000528457"/>
    </source>
</evidence>
<keyword evidence="1 6" id="KW-0479">Metal-binding</keyword>
<evidence type="ECO:0000256" key="3">
    <source>
        <dbReference type="ARBA" id="ARBA00023002"/>
    </source>
</evidence>
<dbReference type="GO" id="GO:0035513">
    <property type="term" value="P:oxidative RNA demethylation"/>
    <property type="evidence" value="ECO:0007669"/>
    <property type="project" value="TreeGrafter"/>
</dbReference>
<feature type="binding site" evidence="5">
    <location>
        <begin position="207"/>
        <end position="213"/>
    </location>
    <ligand>
        <name>2-oxoglutarate</name>
        <dbReference type="ChEBI" id="CHEBI:16810"/>
    </ligand>
</feature>
<dbReference type="EMBL" id="JACHHT010000001">
    <property type="protein sequence ID" value="MBB6520962.1"/>
    <property type="molecule type" value="Genomic_DNA"/>
</dbReference>
<evidence type="ECO:0000259" key="7">
    <source>
        <dbReference type="PROSITE" id="PS51471"/>
    </source>
</evidence>
<dbReference type="InterPro" id="IPR004574">
    <property type="entry name" value="Alkb"/>
</dbReference>
<feature type="binding site" evidence="6">
    <location>
        <position position="136"/>
    </location>
    <ligand>
        <name>Fe cation</name>
        <dbReference type="ChEBI" id="CHEBI:24875"/>
        <note>catalytic</note>
    </ligand>
</feature>